<dbReference type="EMBL" id="UGGV01000001">
    <property type="protein sequence ID" value="STO24044.1"/>
    <property type="molecule type" value="Genomic_DNA"/>
</dbReference>
<evidence type="ECO:0008006" key="6">
    <source>
        <dbReference type="Google" id="ProtNLM"/>
    </source>
</evidence>
<protein>
    <recommendedName>
        <fullName evidence="6">Dot/Icm T4SS effector</fullName>
    </recommendedName>
</protein>
<dbReference type="Gene3D" id="3.90.70.80">
    <property type="match status" value="1"/>
</dbReference>
<evidence type="ECO:0000313" key="2">
    <source>
        <dbReference type="EMBL" id="SIR26357.1"/>
    </source>
</evidence>
<dbReference type="Proteomes" id="UP000254374">
    <property type="component" value="Unassembled WGS sequence"/>
</dbReference>
<reference evidence="2 4" key="1">
    <citation type="submission" date="2017-01" db="EMBL/GenBank/DDBJ databases">
        <authorList>
            <person name="Varghese N."/>
            <person name="Submissions S."/>
        </authorList>
    </citation>
    <scope>NUCLEOTIDE SEQUENCE [LARGE SCALE GENOMIC DNA]</scope>
    <source>
        <strain evidence="2 4">ATCC 33342</strain>
    </source>
</reference>
<keyword evidence="4" id="KW-1185">Reference proteome</keyword>
<dbReference type="STRING" id="464.Lgor_2004"/>
<organism evidence="3 5">
    <name type="scientific">Fluoribacter gormanii</name>
    <dbReference type="NCBI Taxonomy" id="464"/>
    <lineage>
        <taxon>Bacteria</taxon>
        <taxon>Pseudomonadati</taxon>
        <taxon>Pseudomonadota</taxon>
        <taxon>Gammaproteobacteria</taxon>
        <taxon>Legionellales</taxon>
        <taxon>Legionellaceae</taxon>
        <taxon>Fluoribacter</taxon>
    </lineage>
</organism>
<sequence>MSMSKTIISKEQSTANPSPEDNLNIELQERIIDNPAKGNCGYYAFAIGLINIIQQEGTGITFDKWVQLDPSIKDYYDAICKFDFDKPDNKLLEVLQRALRLITYNLQIEELRWACTSAQKKDEYRALVAISTYRKFAEMYHGTYLDPRFNQFVSSPAIKNALKKIDHSRIVAEHESLVLAPLFISLIYGEEVAPETITLSTEPKFNSPIILALQNITQDSVWATHLELDYLANAFEVNLHTLENGRQRYEYQDWPSQHTITLNNQNNMHWTTKVTMAKSRKASPQPGHSSGVASLDLGSKKIKAWDSDPHAKKQTEKEEDTVTLTIQDEHSQKKKVATQKKTELVRVDVETKHYKKPGNHQGFPSKHALLSQREEISLELITSKAEQRELNKLIRIVNRAVVEYCSYSDGILFSIFHRHGESGRRRARKFNGEFSKFNDEISKVNGEFSSVTALTEAKEMLIDYLKDGKNGRTHPHSFRTMLLQGLLTKELNKHLDLKYVSNNYSDLLAEFQKLLIPDGGYQYIK</sequence>
<dbReference type="AlphaFoldDB" id="A0A377GHG0"/>
<evidence type="ECO:0000313" key="4">
    <source>
        <dbReference type="Proteomes" id="UP000186808"/>
    </source>
</evidence>
<dbReference type="OrthoDB" id="5652914at2"/>
<gene>
    <name evidence="3" type="ORF">NCTC11401_00850</name>
    <name evidence="2" type="ORF">SAMN05421777_10934</name>
</gene>
<dbReference type="EMBL" id="FTNL01000009">
    <property type="protein sequence ID" value="SIR26357.1"/>
    <property type="molecule type" value="Genomic_DNA"/>
</dbReference>
<name>A0A377GHG0_9GAMM</name>
<proteinExistence type="predicted"/>
<dbReference type="RefSeq" id="WP_058468483.1">
    <property type="nucleotide sequence ID" value="NZ_CAAAIX010000008.1"/>
</dbReference>
<evidence type="ECO:0000256" key="1">
    <source>
        <dbReference type="SAM" id="MobiDB-lite"/>
    </source>
</evidence>
<feature type="region of interest" description="Disordered" evidence="1">
    <location>
        <begin position="1"/>
        <end position="21"/>
    </location>
</feature>
<reference evidence="3 5" key="2">
    <citation type="submission" date="2018-06" db="EMBL/GenBank/DDBJ databases">
        <authorList>
            <consortium name="Pathogen Informatics"/>
            <person name="Doyle S."/>
        </authorList>
    </citation>
    <scope>NUCLEOTIDE SEQUENCE [LARGE SCALE GENOMIC DNA]</scope>
    <source>
        <strain evidence="3 5">NCTC11401</strain>
    </source>
</reference>
<accession>A0A377GHG0</accession>
<evidence type="ECO:0000313" key="3">
    <source>
        <dbReference type="EMBL" id="STO24044.1"/>
    </source>
</evidence>
<evidence type="ECO:0000313" key="5">
    <source>
        <dbReference type="Proteomes" id="UP000254374"/>
    </source>
</evidence>
<dbReference type="Proteomes" id="UP000186808">
    <property type="component" value="Unassembled WGS sequence"/>
</dbReference>